<comment type="caution">
    <text evidence="5">The sequence shown here is derived from an EMBL/GenBank/DDBJ whole genome shotgun (WGS) entry which is preliminary data.</text>
</comment>
<evidence type="ECO:0000256" key="3">
    <source>
        <dbReference type="PROSITE-ProRule" id="PRU00339"/>
    </source>
</evidence>
<keyword evidence="6" id="KW-1185">Reference proteome</keyword>
<dbReference type="InterPro" id="IPR051685">
    <property type="entry name" value="Ycf3/AcsC/BcsC/TPR_MFPF"/>
</dbReference>
<keyword evidence="2 3" id="KW-0802">TPR repeat</keyword>
<dbReference type="PANTHER" id="PTHR44943:SF8">
    <property type="entry name" value="TPR REPEAT-CONTAINING PROTEIN MJ0263"/>
    <property type="match status" value="1"/>
</dbReference>
<dbReference type="SMART" id="SM00028">
    <property type="entry name" value="TPR"/>
    <property type="match status" value="4"/>
</dbReference>
<proteinExistence type="predicted"/>
<gene>
    <name evidence="5" type="ORF">GCM10022271_08650</name>
</gene>
<evidence type="ECO:0000256" key="4">
    <source>
        <dbReference type="SAM" id="SignalP"/>
    </source>
</evidence>
<dbReference type="Proteomes" id="UP001501456">
    <property type="component" value="Unassembled WGS sequence"/>
</dbReference>
<feature type="repeat" description="TPR" evidence="3">
    <location>
        <begin position="116"/>
        <end position="149"/>
    </location>
</feature>
<dbReference type="PROSITE" id="PS50005">
    <property type="entry name" value="TPR"/>
    <property type="match status" value="1"/>
</dbReference>
<dbReference type="PANTHER" id="PTHR44943">
    <property type="entry name" value="CELLULOSE SYNTHASE OPERON PROTEIN C"/>
    <property type="match status" value="1"/>
</dbReference>
<dbReference type="InterPro" id="IPR019734">
    <property type="entry name" value="TPR_rpt"/>
</dbReference>
<name>A0ABP7H0N6_9FLAO</name>
<feature type="signal peptide" evidence="4">
    <location>
        <begin position="1"/>
        <end position="17"/>
    </location>
</feature>
<evidence type="ECO:0000256" key="1">
    <source>
        <dbReference type="ARBA" id="ARBA00022737"/>
    </source>
</evidence>
<dbReference type="Pfam" id="PF13181">
    <property type="entry name" value="TPR_8"/>
    <property type="match status" value="2"/>
</dbReference>
<dbReference type="Pfam" id="PF13174">
    <property type="entry name" value="TPR_6"/>
    <property type="match status" value="2"/>
</dbReference>
<dbReference type="Gene3D" id="1.25.40.10">
    <property type="entry name" value="Tetratricopeptide repeat domain"/>
    <property type="match status" value="3"/>
</dbReference>
<reference evidence="6" key="1">
    <citation type="journal article" date="2019" name="Int. J. Syst. Evol. Microbiol.">
        <title>The Global Catalogue of Microorganisms (GCM) 10K type strain sequencing project: providing services to taxonomists for standard genome sequencing and annotation.</title>
        <authorList>
            <consortium name="The Broad Institute Genomics Platform"/>
            <consortium name="The Broad Institute Genome Sequencing Center for Infectious Disease"/>
            <person name="Wu L."/>
            <person name="Ma J."/>
        </authorList>
    </citation>
    <scope>NUCLEOTIDE SEQUENCE [LARGE SCALE GENOMIC DNA]</scope>
    <source>
        <strain evidence="6">JCM 17525</strain>
    </source>
</reference>
<evidence type="ECO:0000313" key="6">
    <source>
        <dbReference type="Proteomes" id="UP001501456"/>
    </source>
</evidence>
<evidence type="ECO:0000256" key="2">
    <source>
        <dbReference type="ARBA" id="ARBA00022803"/>
    </source>
</evidence>
<organism evidence="5 6">
    <name type="scientific">Corallibacter vietnamensis</name>
    <dbReference type="NCBI Taxonomy" id="904130"/>
    <lineage>
        <taxon>Bacteria</taxon>
        <taxon>Pseudomonadati</taxon>
        <taxon>Bacteroidota</taxon>
        <taxon>Flavobacteriia</taxon>
        <taxon>Flavobacteriales</taxon>
        <taxon>Flavobacteriaceae</taxon>
        <taxon>Corallibacter</taxon>
    </lineage>
</organism>
<dbReference type="SUPFAM" id="SSF48452">
    <property type="entry name" value="TPR-like"/>
    <property type="match status" value="3"/>
</dbReference>
<accession>A0ABP7H0N6</accession>
<feature type="chain" id="PRO_5045676275" evidence="4">
    <location>
        <begin position="18"/>
        <end position="592"/>
    </location>
</feature>
<dbReference type="EMBL" id="BAABBI010000001">
    <property type="protein sequence ID" value="GAA3778633.1"/>
    <property type="molecule type" value="Genomic_DNA"/>
</dbReference>
<keyword evidence="4" id="KW-0732">Signal</keyword>
<sequence>MRLVVFLCFLLSFNAFSQEDLEAKEYYKNGEFEKALLSYQKLYKKNPNSNYFIQLIKSHQQLEHYNTVENLLQERLTKVKDPRLFVELGYNFKLKNDTISANVNFNKAIDFINQNPNYAYTIGRTFEDHSLLEQAIQVYEKGLELSPNPNFKLQLARIYGEQGHIEKMFKSYLEFVEINENETYINSIKRAFNEFISENSENENNIMLRKILLKKIQEEPKLLWNEMLSWLFIQQKDYNKAFVQEKAIFSRQPESLDRINELALVALNDKNYDIAQDIYTYLSETAQELNTKLNAHYNLLQIETQLATLKDLDAIDTKYQNLFKTYGKFSQTLQLQIAYAHFLAFNKHLPKEATTFLKETLQLQLTVIQEAQVKIELADILVLQEKFNEALIYYTQIQRSSKNSTISQEARYKVARTSFFKGDFKWAESQLKVLKASTSQLIANDALDLMLLITDNKYEDSTQLGLKLYAKADLMDFQNKPQEAIILLEEILTQHKGKTIEDQALFKQAQLFEKNKQYDKAIKNYQAIITNFKDDILADDAYYYLAELYNNILSNPEKAKENYEQIIFNHQDSIYFVEARKKFRMLRGDAIN</sequence>
<keyword evidence="1" id="KW-0677">Repeat</keyword>
<dbReference type="InterPro" id="IPR011990">
    <property type="entry name" value="TPR-like_helical_dom_sf"/>
</dbReference>
<protein>
    <submittedName>
        <fullName evidence="5">Tetratricopeptide repeat protein</fullName>
    </submittedName>
</protein>
<evidence type="ECO:0000313" key="5">
    <source>
        <dbReference type="EMBL" id="GAA3778633.1"/>
    </source>
</evidence>
<dbReference type="RefSeq" id="WP_344727472.1">
    <property type="nucleotide sequence ID" value="NZ_BAABBI010000001.1"/>
</dbReference>